<evidence type="ECO:0000256" key="1">
    <source>
        <dbReference type="SAM" id="SignalP"/>
    </source>
</evidence>
<keyword evidence="1" id="KW-0732">Signal</keyword>
<name>A0ABD2VV73_9HYME</name>
<sequence>MAPKRYWIRNPSILPDEMLLLLLCAKSILLSSDNVTQRYNELQLLKPHWPDSSDPFEESPAFLCLDAEDGYIDLHAPYDQLSEFTCTRVEQTILQNVTQAPPAKSQLVFAIALAHSFLPRSCGSRLLANCIHIRGRKFSREENAEKCIFRALPKPVDKKPAKARNLVGRFGK</sequence>
<reference evidence="2 3" key="1">
    <citation type="journal article" date="2024" name="bioRxiv">
        <title>A reference genome for Trichogramma kaykai: A tiny desert-dwelling parasitoid wasp with competing sex-ratio distorters.</title>
        <authorList>
            <person name="Culotta J."/>
            <person name="Lindsey A.R."/>
        </authorList>
    </citation>
    <scope>NUCLEOTIDE SEQUENCE [LARGE SCALE GENOMIC DNA]</scope>
    <source>
        <strain evidence="2 3">KSX58</strain>
    </source>
</reference>
<comment type="caution">
    <text evidence="2">The sequence shown here is derived from an EMBL/GenBank/DDBJ whole genome shotgun (WGS) entry which is preliminary data.</text>
</comment>
<keyword evidence="3" id="KW-1185">Reference proteome</keyword>
<dbReference type="EMBL" id="JBJJXI010000170">
    <property type="protein sequence ID" value="KAL3384636.1"/>
    <property type="molecule type" value="Genomic_DNA"/>
</dbReference>
<feature type="chain" id="PRO_5044854301" evidence="1">
    <location>
        <begin position="33"/>
        <end position="172"/>
    </location>
</feature>
<protein>
    <submittedName>
        <fullName evidence="2">Uncharacterized protein</fullName>
    </submittedName>
</protein>
<feature type="signal peptide" evidence="1">
    <location>
        <begin position="1"/>
        <end position="32"/>
    </location>
</feature>
<dbReference type="AlphaFoldDB" id="A0ABD2VV73"/>
<organism evidence="2 3">
    <name type="scientific">Trichogramma kaykai</name>
    <dbReference type="NCBI Taxonomy" id="54128"/>
    <lineage>
        <taxon>Eukaryota</taxon>
        <taxon>Metazoa</taxon>
        <taxon>Ecdysozoa</taxon>
        <taxon>Arthropoda</taxon>
        <taxon>Hexapoda</taxon>
        <taxon>Insecta</taxon>
        <taxon>Pterygota</taxon>
        <taxon>Neoptera</taxon>
        <taxon>Endopterygota</taxon>
        <taxon>Hymenoptera</taxon>
        <taxon>Apocrita</taxon>
        <taxon>Proctotrupomorpha</taxon>
        <taxon>Chalcidoidea</taxon>
        <taxon>Trichogrammatidae</taxon>
        <taxon>Trichogramma</taxon>
    </lineage>
</organism>
<evidence type="ECO:0000313" key="2">
    <source>
        <dbReference type="EMBL" id="KAL3384636.1"/>
    </source>
</evidence>
<dbReference type="Proteomes" id="UP001627154">
    <property type="component" value="Unassembled WGS sequence"/>
</dbReference>
<evidence type="ECO:0000313" key="3">
    <source>
        <dbReference type="Proteomes" id="UP001627154"/>
    </source>
</evidence>
<proteinExistence type="predicted"/>
<gene>
    <name evidence="2" type="ORF">TKK_019725</name>
</gene>
<accession>A0ABD2VV73</accession>